<reference evidence="5 6" key="1">
    <citation type="journal article" date="2005" name="DNA Res.">
        <title>Complete genome sequence of the facultative anaerobic magnetotactic bacterium Magnetospirillum sp. strain AMB-1.</title>
        <authorList>
            <person name="Matsunaga T."/>
            <person name="Okamura Y."/>
            <person name="Fukuda Y."/>
            <person name="Wahyudi A.T."/>
            <person name="Murase Y."/>
            <person name="Takeyama H."/>
        </authorList>
    </citation>
    <scope>NUCLEOTIDE SEQUENCE [LARGE SCALE GENOMIC DNA]</scope>
    <source>
        <strain evidence="6">ATCC 700264 / AMB-1</strain>
    </source>
</reference>
<keyword evidence="6" id="KW-1185">Reference proteome</keyword>
<dbReference type="InterPro" id="IPR051829">
    <property type="entry name" value="Multiheme_Cytochr_ET"/>
</dbReference>
<keyword evidence="1" id="KW-0732">Signal</keyword>
<accession>Q2W2V4</accession>
<evidence type="ECO:0000256" key="2">
    <source>
        <dbReference type="SAM" id="MobiDB-lite"/>
    </source>
</evidence>
<dbReference type="SUPFAM" id="SSF48695">
    <property type="entry name" value="Multiheme cytochromes"/>
    <property type="match status" value="1"/>
</dbReference>
<evidence type="ECO:0000313" key="5">
    <source>
        <dbReference type="EMBL" id="BAE51821.1"/>
    </source>
</evidence>
<organism evidence="5 6">
    <name type="scientific">Paramagnetospirillum magneticum (strain ATCC 700264 / AMB-1)</name>
    <name type="common">Magnetospirillum magneticum</name>
    <dbReference type="NCBI Taxonomy" id="342108"/>
    <lineage>
        <taxon>Bacteria</taxon>
        <taxon>Pseudomonadati</taxon>
        <taxon>Pseudomonadota</taxon>
        <taxon>Alphaproteobacteria</taxon>
        <taxon>Rhodospirillales</taxon>
        <taxon>Magnetospirillaceae</taxon>
        <taxon>Paramagnetospirillum</taxon>
    </lineage>
</organism>
<dbReference type="HOGENOM" id="CLU_045390_0_0_5"/>
<evidence type="ECO:0000313" key="6">
    <source>
        <dbReference type="Proteomes" id="UP000007058"/>
    </source>
</evidence>
<gene>
    <name evidence="5" type="ordered locus">amb3017</name>
</gene>
<name>Q2W2V4_PARM1</name>
<dbReference type="STRING" id="342108.amb3017"/>
<dbReference type="Gene3D" id="1.10.1130.10">
    <property type="entry name" value="Flavocytochrome C3, Chain A"/>
    <property type="match status" value="1"/>
</dbReference>
<proteinExistence type="predicted"/>
<dbReference type="InterPro" id="IPR020015">
    <property type="entry name" value="Decahaem_cyt-c_DmsE"/>
</dbReference>
<dbReference type="KEGG" id="mag:amb3017"/>
<dbReference type="PANTHER" id="PTHR35038:SF6">
    <property type="entry name" value="SURFACE LOCALIZED DECAHEME CYTOCHROME C LIPOPROTEIN"/>
    <property type="match status" value="1"/>
</dbReference>
<dbReference type="SMR" id="Q2W2V4"/>
<dbReference type="OrthoDB" id="9814800at2"/>
<dbReference type="GO" id="GO:0016491">
    <property type="term" value="F:oxidoreductase activity"/>
    <property type="evidence" value="ECO:0007669"/>
    <property type="project" value="TreeGrafter"/>
</dbReference>
<dbReference type="Pfam" id="PF22678">
    <property type="entry name" value="Cytochrom_c_NrfB-like"/>
    <property type="match status" value="1"/>
</dbReference>
<evidence type="ECO:0000259" key="4">
    <source>
        <dbReference type="Pfam" id="PF22678"/>
    </source>
</evidence>
<feature type="compositionally biased region" description="Basic and acidic residues" evidence="2">
    <location>
        <begin position="84"/>
        <end position="98"/>
    </location>
</feature>
<feature type="region of interest" description="Disordered" evidence="2">
    <location>
        <begin position="77"/>
        <end position="100"/>
    </location>
</feature>
<dbReference type="Gene3D" id="3.90.10.10">
    <property type="entry name" value="Cytochrome C3"/>
    <property type="match status" value="1"/>
</dbReference>
<protein>
    <submittedName>
        <fullName evidence="5">Cytochrome c-type protein nrfB</fullName>
    </submittedName>
</protein>
<dbReference type="AlphaFoldDB" id="Q2W2V4"/>
<feature type="domain" description="Cytochrome c-type protein NrfB-like" evidence="4">
    <location>
        <begin position="75"/>
        <end position="159"/>
    </location>
</feature>
<dbReference type="RefSeq" id="WP_011385393.1">
    <property type="nucleotide sequence ID" value="NC_007626.1"/>
</dbReference>
<dbReference type="PANTHER" id="PTHR35038">
    <property type="entry name" value="DISSIMILATORY SULFITE REDUCTASE SIRA"/>
    <property type="match status" value="1"/>
</dbReference>
<evidence type="ECO:0000256" key="1">
    <source>
        <dbReference type="ARBA" id="ARBA00022729"/>
    </source>
</evidence>
<dbReference type="Pfam" id="PF09699">
    <property type="entry name" value="Paired_CXXCH_1"/>
    <property type="match status" value="2"/>
</dbReference>
<feature type="domain" description="Doubled CXXCH motif" evidence="3">
    <location>
        <begin position="230"/>
        <end position="267"/>
    </location>
</feature>
<feature type="domain" description="Doubled CXXCH motif" evidence="3">
    <location>
        <begin position="181"/>
        <end position="223"/>
    </location>
</feature>
<dbReference type="Proteomes" id="UP000007058">
    <property type="component" value="Chromosome"/>
</dbReference>
<dbReference type="InterPro" id="IPR036280">
    <property type="entry name" value="Multihaem_cyt_sf"/>
</dbReference>
<dbReference type="NCBIfam" id="TIGR03508">
    <property type="entry name" value="decahem_SO"/>
    <property type="match status" value="1"/>
</dbReference>
<dbReference type="EMBL" id="AP007255">
    <property type="protein sequence ID" value="BAE51821.1"/>
    <property type="molecule type" value="Genomic_DNA"/>
</dbReference>
<dbReference type="InterPro" id="IPR010177">
    <property type="entry name" value="Paired_CXXCH_1"/>
</dbReference>
<evidence type="ECO:0000259" key="3">
    <source>
        <dbReference type="Pfam" id="PF09699"/>
    </source>
</evidence>
<dbReference type="NCBIfam" id="TIGR01905">
    <property type="entry name" value="paired_CXXCH_1"/>
    <property type="match status" value="3"/>
</dbReference>
<dbReference type="InterPro" id="IPR053875">
    <property type="entry name" value="Cytochrom_c_NrfB-like_dom"/>
</dbReference>
<sequence length="318" mass="34753">MRLARLLPWAALAAILLLAAWISPAWPQIASAPEWSADGEATCIKCHGETRDRTILFTPHGVKGDKHTPMAQHACEGCHGASPRHNDARPPKGEKRPPTDVVFKGEFLSPVEKRNQVCSNCHNGGEHINWKGSTHQRNDVACTDCHASHVRSDPVMAKKTEPQVCFTCHNQERAESLQASHHPIREGKVTCSDCHNTHGSGGPKLLKEFTLNETCYACHPEQRGPFLWEHQPVREDCSTCHQSHGSPQSSLLKQRQPFICMTCHQTSRANHDAMVSGGQQLPGAGGVGTYNMLLARGCSNCHSKVHGSNAPSGGMLTR</sequence>